<proteinExistence type="predicted"/>
<dbReference type="STRING" id="269621.A0A238FJC4"/>
<evidence type="ECO:0000313" key="2">
    <source>
        <dbReference type="Proteomes" id="UP000198372"/>
    </source>
</evidence>
<name>A0A238FJC4_9BASI</name>
<protein>
    <submittedName>
        <fullName evidence="1">BQ2448_2866 protein</fullName>
    </submittedName>
</protein>
<gene>
    <name evidence="1" type="ORF">BQ2448_2866</name>
</gene>
<dbReference type="PANTHER" id="PTHR34389">
    <property type="entry name" value="L-RHAMNOSE MUTAROTASE"/>
    <property type="match status" value="1"/>
</dbReference>
<dbReference type="SUPFAM" id="SSF54909">
    <property type="entry name" value="Dimeric alpha+beta barrel"/>
    <property type="match status" value="1"/>
</dbReference>
<dbReference type="OrthoDB" id="9981546at2759"/>
<dbReference type="AlphaFoldDB" id="A0A238FJC4"/>
<dbReference type="GO" id="GO:0016857">
    <property type="term" value="F:racemase and epimerase activity, acting on carbohydrates and derivatives"/>
    <property type="evidence" value="ECO:0007669"/>
    <property type="project" value="InterPro"/>
</dbReference>
<sequence>MSKVVCQIVKVRSETLEEYKEDEALTYVHPIQIHANVWPSVLRTIEQANIKDYTIHHSPQFDLLIARFTYVGSDWEGDMRRISEDPDTRRWWELTDGMQQSLVDGATGSAGEKGWWTELEEVFRFEGR</sequence>
<dbReference type="Proteomes" id="UP000198372">
    <property type="component" value="Unassembled WGS sequence"/>
</dbReference>
<keyword evidence="2" id="KW-1185">Reference proteome</keyword>
<dbReference type="Gene3D" id="3.30.70.100">
    <property type="match status" value="1"/>
</dbReference>
<evidence type="ECO:0000313" key="1">
    <source>
        <dbReference type="EMBL" id="SCV71278.1"/>
    </source>
</evidence>
<dbReference type="InterPro" id="IPR008000">
    <property type="entry name" value="Rham/fucose_mutarotase"/>
</dbReference>
<reference evidence="2" key="1">
    <citation type="submission" date="2016-09" db="EMBL/GenBank/DDBJ databases">
        <authorList>
            <person name="Jeantristanb JTB J.-T."/>
            <person name="Ricardo R."/>
        </authorList>
    </citation>
    <scope>NUCLEOTIDE SEQUENCE [LARGE SCALE GENOMIC DNA]</scope>
</reference>
<dbReference type="InterPro" id="IPR011008">
    <property type="entry name" value="Dimeric_a/b-barrel"/>
</dbReference>
<organism evidence="1 2">
    <name type="scientific">Microbotryum intermedium</name>
    <dbReference type="NCBI Taxonomy" id="269621"/>
    <lineage>
        <taxon>Eukaryota</taxon>
        <taxon>Fungi</taxon>
        <taxon>Dikarya</taxon>
        <taxon>Basidiomycota</taxon>
        <taxon>Pucciniomycotina</taxon>
        <taxon>Microbotryomycetes</taxon>
        <taxon>Microbotryales</taxon>
        <taxon>Microbotryaceae</taxon>
        <taxon>Microbotryum</taxon>
    </lineage>
</organism>
<dbReference type="PANTHER" id="PTHR34389:SF2">
    <property type="entry name" value="L-RHAMNOSE MUTAROTASE"/>
    <property type="match status" value="1"/>
</dbReference>
<dbReference type="EMBL" id="FMSP01000007">
    <property type="protein sequence ID" value="SCV71278.1"/>
    <property type="molecule type" value="Genomic_DNA"/>
</dbReference>
<dbReference type="Pfam" id="PF05336">
    <property type="entry name" value="rhaM"/>
    <property type="match status" value="1"/>
</dbReference>
<accession>A0A238FJC4</accession>